<dbReference type="AlphaFoldDB" id="W7B3X5"/>
<dbReference type="InterPro" id="IPR050194">
    <property type="entry name" value="Glycosyltransferase_grp1"/>
</dbReference>
<gene>
    <name evidence="3" type="ORF">PGRAN_15062</name>
</gene>
<reference evidence="3 4" key="1">
    <citation type="journal article" date="2014" name="Int. J. Syst. Evol. Microbiol.">
        <title>Listeria floridensis sp. nov., Listeria aquatica sp. nov., Listeria cornellensis sp. nov., Listeria riparia sp. nov. and Listeria grandensis sp. nov., from agricultural and natural environments.</title>
        <authorList>
            <person name="den Bakker H.C."/>
            <person name="Warchocki S."/>
            <person name="Wright E.M."/>
            <person name="Allred A.F."/>
            <person name="Ahlstrom C."/>
            <person name="Manuel C.S."/>
            <person name="Stasiewicz M.J."/>
            <person name="Burrell A."/>
            <person name="Roof S."/>
            <person name="Strawn L."/>
            <person name="Fortes E.D."/>
            <person name="Nightingale K.K."/>
            <person name="Kephart D."/>
            <person name="Wiedmann M."/>
        </authorList>
    </citation>
    <scope>NUCLEOTIDE SEQUENCE [LARGE SCALE GENOMIC DNA]</scope>
    <source>
        <strain evidence="4">FSL F6-971</strain>
    </source>
</reference>
<dbReference type="InterPro" id="IPR028098">
    <property type="entry name" value="Glyco_trans_4-like_N"/>
</dbReference>
<keyword evidence="4" id="KW-1185">Reference proteome</keyword>
<dbReference type="RefSeq" id="WP_065427924.1">
    <property type="nucleotide sequence ID" value="NZ_AODD01000031.1"/>
</dbReference>
<dbReference type="Pfam" id="PF13439">
    <property type="entry name" value="Glyco_transf_4"/>
    <property type="match status" value="1"/>
</dbReference>
<dbReference type="Pfam" id="PF00534">
    <property type="entry name" value="Glycos_transf_1"/>
    <property type="match status" value="1"/>
</dbReference>
<accession>W7B3X5</accession>
<dbReference type="InterPro" id="IPR001296">
    <property type="entry name" value="Glyco_trans_1"/>
</dbReference>
<dbReference type="GO" id="GO:0016757">
    <property type="term" value="F:glycosyltransferase activity"/>
    <property type="evidence" value="ECO:0007669"/>
    <property type="project" value="InterPro"/>
</dbReference>
<evidence type="ECO:0000259" key="1">
    <source>
        <dbReference type="Pfam" id="PF00534"/>
    </source>
</evidence>
<evidence type="ECO:0000313" key="4">
    <source>
        <dbReference type="Proteomes" id="UP000019253"/>
    </source>
</evidence>
<name>W7B3X5_9LIST</name>
<keyword evidence="3" id="KW-0808">Transferase</keyword>
<dbReference type="EMBL" id="AODD01000031">
    <property type="protein sequence ID" value="EUJ19905.1"/>
    <property type="molecule type" value="Genomic_DNA"/>
</dbReference>
<comment type="caution">
    <text evidence="3">The sequence shown here is derived from an EMBL/GenBank/DDBJ whole genome shotgun (WGS) entry which is preliminary data.</text>
</comment>
<feature type="domain" description="Glycosyltransferase subfamily 4-like N-terminal" evidence="2">
    <location>
        <begin position="41"/>
        <end position="154"/>
    </location>
</feature>
<dbReference type="Proteomes" id="UP000019253">
    <property type="component" value="Unassembled WGS sequence"/>
</dbReference>
<feature type="domain" description="Glycosyl transferase family 1" evidence="1">
    <location>
        <begin position="157"/>
        <end position="306"/>
    </location>
</feature>
<protein>
    <submittedName>
        <fullName evidence="3">Glycosytransferase</fullName>
    </submittedName>
</protein>
<dbReference type="Gene3D" id="3.40.50.2000">
    <property type="entry name" value="Glycogen Phosphorylase B"/>
    <property type="match status" value="2"/>
</dbReference>
<dbReference type="SUPFAM" id="SSF53756">
    <property type="entry name" value="UDP-Glycosyltransferase/glycogen phosphorylase"/>
    <property type="match status" value="1"/>
</dbReference>
<dbReference type="PANTHER" id="PTHR45947:SF15">
    <property type="entry name" value="TEICHURONIC ACID BIOSYNTHESIS GLYCOSYLTRANSFERASE TUAC-RELATED"/>
    <property type="match status" value="1"/>
</dbReference>
<dbReference type="PATRIC" id="fig|1265819.5.peg.3002"/>
<organism evidence="3 4">
    <name type="scientific">Listeria grandensis FSL F6-0971</name>
    <dbReference type="NCBI Taxonomy" id="1265819"/>
    <lineage>
        <taxon>Bacteria</taxon>
        <taxon>Bacillati</taxon>
        <taxon>Bacillota</taxon>
        <taxon>Bacilli</taxon>
        <taxon>Bacillales</taxon>
        <taxon>Listeriaceae</taxon>
        <taxon>Listeria</taxon>
    </lineage>
</organism>
<dbReference type="CDD" id="cd03801">
    <property type="entry name" value="GT4_PimA-like"/>
    <property type="match status" value="1"/>
</dbReference>
<dbReference type="PANTHER" id="PTHR45947">
    <property type="entry name" value="SULFOQUINOVOSYL TRANSFERASE SQD2"/>
    <property type="match status" value="1"/>
</dbReference>
<dbReference type="STRING" id="1265819.PGRAN_15062"/>
<evidence type="ECO:0000313" key="3">
    <source>
        <dbReference type="EMBL" id="EUJ19905.1"/>
    </source>
</evidence>
<proteinExistence type="predicted"/>
<sequence length="331" mass="37999">MNILMVGPDPREKGGIATVLSNFQQFYTHPKHKLFFLSSWSSQHKWRTEWQALQRIRRIIREEQIDIVHFHVAQKGSFFRKALLAKLVPKHCRVLFHMHASQFDVFFQNSSPFVQNQIRKTLNRLDRLIVLSDSWADFYRQLTSTSIAVIPNAVRIPEQSSFQPDSKTIVTFGRIGQRKGSYDLLQVAKKMEEAFPDIRFVLYGDGEVEQVAEAIQTHQIRNVELGGWIGKIEQKEVLKDTVLHFLPSYHEGLPMAILETMAAGIPNLSTRIGGIPEVIQDGQNGMLSEPGNVEEMITKLTAFLKKFPMSRTLQCGRTKNDTKWFFARSIS</sequence>
<evidence type="ECO:0000259" key="2">
    <source>
        <dbReference type="Pfam" id="PF13439"/>
    </source>
</evidence>